<dbReference type="RefSeq" id="XP_027339042.1">
    <property type="nucleotide sequence ID" value="XM_027483241.1"/>
</dbReference>
<dbReference type="GO" id="GO:0009451">
    <property type="term" value="P:RNA modification"/>
    <property type="evidence" value="ECO:0007669"/>
    <property type="project" value="InterPro"/>
</dbReference>
<proteinExistence type="predicted"/>
<dbReference type="GO" id="GO:0003723">
    <property type="term" value="F:RNA binding"/>
    <property type="evidence" value="ECO:0007669"/>
    <property type="project" value="InterPro"/>
</dbReference>
<dbReference type="Pfam" id="PF20431">
    <property type="entry name" value="E_motif"/>
    <property type="match status" value="1"/>
</dbReference>
<feature type="repeat" description="PPR" evidence="2">
    <location>
        <begin position="120"/>
        <end position="154"/>
    </location>
</feature>
<dbReference type="Pfam" id="PF01535">
    <property type="entry name" value="PPR"/>
    <property type="match status" value="4"/>
</dbReference>
<dbReference type="OrthoDB" id="428771at2759"/>
<dbReference type="PROSITE" id="PS51375">
    <property type="entry name" value="PPR"/>
    <property type="match status" value="4"/>
</dbReference>
<evidence type="ECO:0000313" key="4">
    <source>
        <dbReference type="RefSeq" id="XP_027339041.1"/>
    </source>
</evidence>
<dbReference type="FunFam" id="1.25.40.10:FF:000877">
    <property type="entry name" value="Pentatricopeptide repeat-containing protein mitochondrial"/>
    <property type="match status" value="1"/>
</dbReference>
<dbReference type="InterPro" id="IPR046848">
    <property type="entry name" value="E_motif"/>
</dbReference>
<dbReference type="NCBIfam" id="TIGR00756">
    <property type="entry name" value="PPR"/>
    <property type="match status" value="4"/>
</dbReference>
<dbReference type="AlphaFoldDB" id="A0A8B8K5U2"/>
<evidence type="ECO:0000256" key="1">
    <source>
        <dbReference type="ARBA" id="ARBA00022737"/>
    </source>
</evidence>
<organism evidence="3 4">
    <name type="scientific">Abrus precatorius</name>
    <name type="common">Indian licorice</name>
    <name type="synonym">Glycine abrus</name>
    <dbReference type="NCBI Taxonomy" id="3816"/>
    <lineage>
        <taxon>Eukaryota</taxon>
        <taxon>Viridiplantae</taxon>
        <taxon>Streptophyta</taxon>
        <taxon>Embryophyta</taxon>
        <taxon>Tracheophyta</taxon>
        <taxon>Spermatophyta</taxon>
        <taxon>Magnoliopsida</taxon>
        <taxon>eudicotyledons</taxon>
        <taxon>Gunneridae</taxon>
        <taxon>Pentapetalae</taxon>
        <taxon>rosids</taxon>
        <taxon>fabids</taxon>
        <taxon>Fabales</taxon>
        <taxon>Fabaceae</taxon>
        <taxon>Papilionoideae</taxon>
        <taxon>50 kb inversion clade</taxon>
        <taxon>NPAAA clade</taxon>
        <taxon>indigoferoid/millettioid clade</taxon>
        <taxon>Abreae</taxon>
        <taxon>Abrus</taxon>
    </lineage>
</organism>
<reference evidence="3" key="1">
    <citation type="journal article" date="2019" name="Toxins">
        <title>Detection of Abrin-Like and Prepropulchellin-Like Toxin Genes and Transcripts Using Whole Genome Sequencing and Full-Length Transcript Sequencing of Abrus precatorius.</title>
        <authorList>
            <person name="Hovde B.T."/>
            <person name="Daligault H.E."/>
            <person name="Hanschen E.R."/>
            <person name="Kunde Y.A."/>
            <person name="Johnson M.B."/>
            <person name="Starkenburg S.R."/>
            <person name="Johnson S.L."/>
        </authorList>
    </citation>
    <scope>NUCLEOTIDE SEQUENCE [LARGE SCALE GENOMIC DNA]</scope>
</reference>
<feature type="repeat" description="PPR" evidence="2">
    <location>
        <begin position="317"/>
        <end position="351"/>
    </location>
</feature>
<protein>
    <submittedName>
        <fullName evidence="4 5">Pentatricopeptide repeat-containing protein At5g66500, mitochondrial</fullName>
    </submittedName>
</protein>
<evidence type="ECO:0000313" key="3">
    <source>
        <dbReference type="Proteomes" id="UP000694853"/>
    </source>
</evidence>
<name>A0A8B8K5U2_ABRPR</name>
<accession>A0A8B8K5U2</accession>
<dbReference type="PANTHER" id="PTHR47926:SF347">
    <property type="entry name" value="PENTATRICOPEPTIDE REPEAT-CONTAINING PROTEIN"/>
    <property type="match status" value="1"/>
</dbReference>
<dbReference type="KEGG" id="aprc:113852854"/>
<keyword evidence="3" id="KW-1185">Reference proteome</keyword>
<dbReference type="Proteomes" id="UP000694853">
    <property type="component" value="Unplaced"/>
</dbReference>
<evidence type="ECO:0000313" key="5">
    <source>
        <dbReference type="RefSeq" id="XP_027339042.1"/>
    </source>
</evidence>
<dbReference type="InterPro" id="IPR002885">
    <property type="entry name" value="PPR_rpt"/>
</dbReference>
<dbReference type="FunFam" id="1.25.40.10:FF:000382">
    <property type="entry name" value="Pentatricopeptide repeat-containing protein"/>
    <property type="match status" value="1"/>
</dbReference>
<evidence type="ECO:0000256" key="2">
    <source>
        <dbReference type="PROSITE-ProRule" id="PRU00708"/>
    </source>
</evidence>
<dbReference type="FunFam" id="1.25.40.10:FF:000439">
    <property type="entry name" value="Pentatricopeptide repeat-containing protein mitochondrial"/>
    <property type="match status" value="1"/>
</dbReference>
<dbReference type="PANTHER" id="PTHR47926">
    <property type="entry name" value="PENTATRICOPEPTIDE REPEAT-CONTAINING PROTEIN"/>
    <property type="match status" value="1"/>
</dbReference>
<feature type="repeat" description="PPR" evidence="2">
    <location>
        <begin position="221"/>
        <end position="255"/>
    </location>
</feature>
<dbReference type="GeneID" id="113852854"/>
<gene>
    <name evidence="4 5" type="primary">LOC113852854</name>
</gene>
<dbReference type="Pfam" id="PF13041">
    <property type="entry name" value="PPR_2"/>
    <property type="match status" value="2"/>
</dbReference>
<dbReference type="InterPro" id="IPR046960">
    <property type="entry name" value="PPR_At4g14850-like_plant"/>
</dbReference>
<dbReference type="SUPFAM" id="SSF48452">
    <property type="entry name" value="TPR-like"/>
    <property type="match status" value="1"/>
</dbReference>
<dbReference type="RefSeq" id="XP_027339041.1">
    <property type="nucleotide sequence ID" value="XM_027483240.1"/>
</dbReference>
<reference evidence="4 5" key="2">
    <citation type="submission" date="2025-04" db="UniProtKB">
        <authorList>
            <consortium name="RefSeq"/>
        </authorList>
    </citation>
    <scope>IDENTIFICATION</scope>
    <source>
        <tissue evidence="4 5">Young leaves</tissue>
    </source>
</reference>
<sequence length="514" mass="57766">MKMFQRPLMEKLKETTKLDICQINYLITSYVRRGNPFSAWALFRSVRCVRSDVDAYTFTSVLRACSLLVVSEVGKQVHAQMIKTGADSGIVAKTALLDMYSRYGYLDESLKVFEEMGHKDVVAWNALLSCFLRCDLPVEAVRVLSVMGRENVEFSEFTLCSVLKCCASLKALELGRQVHGLVVCMGRDLVVLSTALIDFYSSVGCIDDAFRVFYSLKGWKDDMMYNSFVSGCVRNRRYDEAFKAMSLMKPNVVALTSALVGCSENLDLWVGKQIHCVAIRQGFTFESQLCNALLDMYAKCGRMSHARLFFDGICKKDVISWTCMIDAYGRNGQGREAVELFQTMREDGSKVLPNSVTFLSVLSACGHSGLVEEGKKCFKLLREKYGLEPDPEHCASYIDILGRAGNIEEVWSTYHNMIEQGTRPTAGVWIALLNACCLNQDFERGEFAAKRLLQLEPNKASNIVLVSNFYAAIGKWDYVDELRRIMRTKGLVKEAGNSWINIPGFNQHARSLSA</sequence>
<feature type="repeat" description="PPR" evidence="2">
    <location>
        <begin position="390"/>
        <end position="424"/>
    </location>
</feature>
<keyword evidence="1" id="KW-0677">Repeat</keyword>
<dbReference type="InterPro" id="IPR011990">
    <property type="entry name" value="TPR-like_helical_dom_sf"/>
</dbReference>
<dbReference type="Gene3D" id="1.25.40.10">
    <property type="entry name" value="Tetratricopeptide repeat domain"/>
    <property type="match status" value="4"/>
</dbReference>